<dbReference type="Proteomes" id="UP000823775">
    <property type="component" value="Unassembled WGS sequence"/>
</dbReference>
<feature type="non-terminal residue" evidence="2">
    <location>
        <position position="1"/>
    </location>
</feature>
<feature type="compositionally biased region" description="Basic and acidic residues" evidence="1">
    <location>
        <begin position="1"/>
        <end position="19"/>
    </location>
</feature>
<sequence>KDWGLKRYSVESEEREPPHGHYNKGLQKVQDHSHVAEQEVDLALETKLAAEEQEETLNPLSL</sequence>
<name>A0ABS8WHJ6_DATST</name>
<comment type="caution">
    <text evidence="2">The sequence shown here is derived from an EMBL/GenBank/DDBJ whole genome shotgun (WGS) entry which is preliminary data.</text>
</comment>
<feature type="region of interest" description="Disordered" evidence="1">
    <location>
        <begin position="1"/>
        <end position="34"/>
    </location>
</feature>
<evidence type="ECO:0000256" key="1">
    <source>
        <dbReference type="SAM" id="MobiDB-lite"/>
    </source>
</evidence>
<protein>
    <submittedName>
        <fullName evidence="2">Uncharacterized protein</fullName>
    </submittedName>
</protein>
<dbReference type="EMBL" id="JACEIK010006883">
    <property type="protein sequence ID" value="MCE3049436.1"/>
    <property type="molecule type" value="Genomic_DNA"/>
</dbReference>
<keyword evidence="3" id="KW-1185">Reference proteome</keyword>
<accession>A0ABS8WHJ6</accession>
<evidence type="ECO:0000313" key="3">
    <source>
        <dbReference type="Proteomes" id="UP000823775"/>
    </source>
</evidence>
<proteinExistence type="predicted"/>
<reference evidence="2 3" key="1">
    <citation type="journal article" date="2021" name="BMC Genomics">
        <title>Datura genome reveals duplications of psychoactive alkaloid biosynthetic genes and high mutation rate following tissue culture.</title>
        <authorList>
            <person name="Rajewski A."/>
            <person name="Carter-House D."/>
            <person name="Stajich J."/>
            <person name="Litt A."/>
        </authorList>
    </citation>
    <scope>NUCLEOTIDE SEQUENCE [LARGE SCALE GENOMIC DNA]</scope>
    <source>
        <strain evidence="2">AR-01</strain>
    </source>
</reference>
<organism evidence="2 3">
    <name type="scientific">Datura stramonium</name>
    <name type="common">Jimsonweed</name>
    <name type="synonym">Common thornapple</name>
    <dbReference type="NCBI Taxonomy" id="4076"/>
    <lineage>
        <taxon>Eukaryota</taxon>
        <taxon>Viridiplantae</taxon>
        <taxon>Streptophyta</taxon>
        <taxon>Embryophyta</taxon>
        <taxon>Tracheophyta</taxon>
        <taxon>Spermatophyta</taxon>
        <taxon>Magnoliopsida</taxon>
        <taxon>eudicotyledons</taxon>
        <taxon>Gunneridae</taxon>
        <taxon>Pentapetalae</taxon>
        <taxon>asterids</taxon>
        <taxon>lamiids</taxon>
        <taxon>Solanales</taxon>
        <taxon>Solanaceae</taxon>
        <taxon>Solanoideae</taxon>
        <taxon>Datureae</taxon>
        <taxon>Datura</taxon>
    </lineage>
</organism>
<evidence type="ECO:0000313" key="2">
    <source>
        <dbReference type="EMBL" id="MCE3049436.1"/>
    </source>
</evidence>
<gene>
    <name evidence="2" type="ORF">HAX54_044817</name>
</gene>